<evidence type="ECO:0000313" key="1">
    <source>
        <dbReference type="EMBL" id="SVB96565.1"/>
    </source>
</evidence>
<dbReference type="EMBL" id="UINC01066157">
    <property type="protein sequence ID" value="SVB96565.1"/>
    <property type="molecule type" value="Genomic_DNA"/>
</dbReference>
<proteinExistence type="predicted"/>
<name>A0A382IB29_9ZZZZ</name>
<sequence length="201" mass="23382">MKKLSLYIFLVLMWCNVGFADAISEYEMAGAKLKISILEIMTEEQVVENLETTSWADKKYIIVKYVPDASKYQNLEFDDYYLTIDSSDENLPIVAITAIEWFKTDFDACIKKQNQYANKYEKIFKIKKEVHPIQDFSDKYGPGSKWRPIIFERPNFQTIKSDTASVLCYHYGTSPENDLFGEDNLKINILTREYADAITVK</sequence>
<organism evidence="1">
    <name type="scientific">marine metagenome</name>
    <dbReference type="NCBI Taxonomy" id="408172"/>
    <lineage>
        <taxon>unclassified sequences</taxon>
        <taxon>metagenomes</taxon>
        <taxon>ecological metagenomes</taxon>
    </lineage>
</organism>
<accession>A0A382IB29</accession>
<dbReference type="AlphaFoldDB" id="A0A382IB29"/>
<protein>
    <submittedName>
        <fullName evidence="1">Uncharacterized protein</fullName>
    </submittedName>
</protein>
<gene>
    <name evidence="1" type="ORF">METZ01_LOCUS249419</name>
</gene>
<reference evidence="1" key="1">
    <citation type="submission" date="2018-05" db="EMBL/GenBank/DDBJ databases">
        <authorList>
            <person name="Lanie J.A."/>
            <person name="Ng W.-L."/>
            <person name="Kazmierczak K.M."/>
            <person name="Andrzejewski T.M."/>
            <person name="Davidsen T.M."/>
            <person name="Wayne K.J."/>
            <person name="Tettelin H."/>
            <person name="Glass J.I."/>
            <person name="Rusch D."/>
            <person name="Podicherti R."/>
            <person name="Tsui H.-C.T."/>
            <person name="Winkler M.E."/>
        </authorList>
    </citation>
    <scope>NUCLEOTIDE SEQUENCE</scope>
</reference>